<evidence type="ECO:0000313" key="2">
    <source>
        <dbReference type="EMBL" id="KAK8068106.1"/>
    </source>
</evidence>
<accession>A0ABR1VCP3</accession>
<dbReference type="Proteomes" id="UP001446871">
    <property type="component" value="Unassembled WGS sequence"/>
</dbReference>
<organism evidence="2 3">
    <name type="scientific">Apiospora saccharicola</name>
    <dbReference type="NCBI Taxonomy" id="335842"/>
    <lineage>
        <taxon>Eukaryota</taxon>
        <taxon>Fungi</taxon>
        <taxon>Dikarya</taxon>
        <taxon>Ascomycota</taxon>
        <taxon>Pezizomycotina</taxon>
        <taxon>Sordariomycetes</taxon>
        <taxon>Xylariomycetidae</taxon>
        <taxon>Amphisphaeriales</taxon>
        <taxon>Apiosporaceae</taxon>
        <taxon>Apiospora</taxon>
    </lineage>
</organism>
<keyword evidence="3" id="KW-1185">Reference proteome</keyword>
<dbReference type="EMBL" id="JAQQWM010000004">
    <property type="protein sequence ID" value="KAK8068106.1"/>
    <property type="molecule type" value="Genomic_DNA"/>
</dbReference>
<protein>
    <recommendedName>
        <fullName evidence="4">MIT domain-containing protein</fullName>
    </recommendedName>
</protein>
<comment type="caution">
    <text evidence="2">The sequence shown here is derived from an EMBL/GenBank/DDBJ whole genome shotgun (WGS) entry which is preliminary data.</text>
</comment>
<reference evidence="2 3" key="1">
    <citation type="submission" date="2023-01" db="EMBL/GenBank/DDBJ databases">
        <title>Analysis of 21 Apiospora genomes using comparative genomics revels a genus with tremendous synthesis potential of carbohydrate active enzymes and secondary metabolites.</title>
        <authorList>
            <person name="Sorensen T."/>
        </authorList>
    </citation>
    <scope>NUCLEOTIDE SEQUENCE [LARGE SCALE GENOMIC DNA]</scope>
    <source>
        <strain evidence="2 3">CBS 83171</strain>
    </source>
</reference>
<proteinExistence type="predicted"/>
<name>A0ABR1VCP3_9PEZI</name>
<feature type="region of interest" description="Disordered" evidence="1">
    <location>
        <begin position="79"/>
        <end position="106"/>
    </location>
</feature>
<gene>
    <name evidence="2" type="ORF">PG996_007218</name>
</gene>
<evidence type="ECO:0000256" key="1">
    <source>
        <dbReference type="SAM" id="MobiDB-lite"/>
    </source>
</evidence>
<feature type="compositionally biased region" description="Low complexity" evidence="1">
    <location>
        <begin position="95"/>
        <end position="106"/>
    </location>
</feature>
<sequence length="131" mass="14227">MATNTEQQHFHADIMAIYDSCQGILNSNVDLTRSSYHDALELADAAVELAEAARLSEGTQRRCRELQARCLNLLQKEYSESEHRERDHYDKSASAKKASSTPPPAASVASVVDAATALSDAATTLCIEDEG</sequence>
<evidence type="ECO:0000313" key="3">
    <source>
        <dbReference type="Proteomes" id="UP001446871"/>
    </source>
</evidence>
<evidence type="ECO:0008006" key="4">
    <source>
        <dbReference type="Google" id="ProtNLM"/>
    </source>
</evidence>
<feature type="compositionally biased region" description="Basic and acidic residues" evidence="1">
    <location>
        <begin position="79"/>
        <end position="93"/>
    </location>
</feature>